<evidence type="ECO:0000313" key="1">
    <source>
        <dbReference type="EMBL" id="KAK6632599.1"/>
    </source>
</evidence>
<protein>
    <submittedName>
        <fullName evidence="1">Uncharacterized protein</fullName>
    </submittedName>
</protein>
<evidence type="ECO:0000313" key="2">
    <source>
        <dbReference type="Proteomes" id="UP001372834"/>
    </source>
</evidence>
<name>A0AAN8PRM3_POLSC</name>
<comment type="caution">
    <text evidence="1">The sequence shown here is derived from an EMBL/GenBank/DDBJ whole genome shotgun (WGS) entry which is preliminary data.</text>
</comment>
<gene>
    <name evidence="1" type="ORF">RUM43_013367</name>
</gene>
<accession>A0AAN8PRM3</accession>
<organism evidence="1 2">
    <name type="scientific">Polyplax serrata</name>
    <name type="common">Common mouse louse</name>
    <dbReference type="NCBI Taxonomy" id="468196"/>
    <lineage>
        <taxon>Eukaryota</taxon>
        <taxon>Metazoa</taxon>
        <taxon>Ecdysozoa</taxon>
        <taxon>Arthropoda</taxon>
        <taxon>Hexapoda</taxon>
        <taxon>Insecta</taxon>
        <taxon>Pterygota</taxon>
        <taxon>Neoptera</taxon>
        <taxon>Paraneoptera</taxon>
        <taxon>Psocodea</taxon>
        <taxon>Troctomorpha</taxon>
        <taxon>Phthiraptera</taxon>
        <taxon>Anoplura</taxon>
        <taxon>Polyplacidae</taxon>
        <taxon>Polyplax</taxon>
    </lineage>
</organism>
<dbReference type="AlphaFoldDB" id="A0AAN8PRM3"/>
<proteinExistence type="predicted"/>
<dbReference type="Proteomes" id="UP001372834">
    <property type="component" value="Unassembled WGS sequence"/>
</dbReference>
<feature type="non-terminal residue" evidence="1">
    <location>
        <position position="63"/>
    </location>
</feature>
<reference evidence="1 2" key="1">
    <citation type="submission" date="2023-10" db="EMBL/GenBank/DDBJ databases">
        <title>Genomes of two closely related lineages of the louse Polyplax serrata with different host specificities.</title>
        <authorList>
            <person name="Martinu J."/>
            <person name="Tarabai H."/>
            <person name="Stefka J."/>
            <person name="Hypsa V."/>
        </authorList>
    </citation>
    <scope>NUCLEOTIDE SEQUENCE [LARGE SCALE GENOMIC DNA]</scope>
    <source>
        <strain evidence="1">HR10_N</strain>
    </source>
</reference>
<sequence length="63" mass="6891">MEQYVISNPPSKILALGENKRGFSISRYPKTSMGAMGAMGASQLKETWFSEGVGEEFNHPSPI</sequence>
<dbReference type="EMBL" id="JAWJWE010000007">
    <property type="protein sequence ID" value="KAK6632599.1"/>
    <property type="molecule type" value="Genomic_DNA"/>
</dbReference>